<keyword evidence="8" id="KW-0375">Hydrogen ion transport</keyword>
<keyword evidence="9" id="KW-1005">Bacterial flagellum biogenesis</keyword>
<dbReference type="InterPro" id="IPR005714">
    <property type="entry name" value="ATPase_T3SS_FliI/YscN"/>
</dbReference>
<dbReference type="InterPro" id="IPR003593">
    <property type="entry name" value="AAA+_ATPase"/>
</dbReference>
<dbReference type="InterPro" id="IPR040627">
    <property type="entry name" value="T3SS_ATPase_C"/>
</dbReference>
<dbReference type="GO" id="GO:0071973">
    <property type="term" value="P:bacterial-type flagellum-dependent cell motility"/>
    <property type="evidence" value="ECO:0007669"/>
    <property type="project" value="InterPro"/>
</dbReference>
<evidence type="ECO:0000256" key="15">
    <source>
        <dbReference type="ARBA" id="ARBA00023310"/>
    </source>
</evidence>
<dbReference type="Proteomes" id="UP000319732">
    <property type="component" value="Unassembled WGS sequence"/>
</dbReference>
<keyword evidence="19" id="KW-1185">Reference proteome</keyword>
<dbReference type="InterPro" id="IPR000194">
    <property type="entry name" value="ATPase_F1/V1/A1_a/bsu_nucl-bd"/>
</dbReference>
<evidence type="ECO:0000256" key="3">
    <source>
        <dbReference type="ARBA" id="ARBA00012473"/>
    </source>
</evidence>
<dbReference type="InterPro" id="IPR050053">
    <property type="entry name" value="ATPase_alpha/beta_chains"/>
</dbReference>
<evidence type="ECO:0000256" key="4">
    <source>
        <dbReference type="ARBA" id="ARBA00020580"/>
    </source>
</evidence>
<comment type="similarity">
    <text evidence="2">Belongs to the ATPase alpha/beta chains family.</text>
</comment>
<keyword evidence="13" id="KW-0406">Ion transport</keyword>
<evidence type="ECO:0000256" key="2">
    <source>
        <dbReference type="ARBA" id="ARBA00008936"/>
    </source>
</evidence>
<dbReference type="InterPro" id="IPR027417">
    <property type="entry name" value="P-loop_NTPase"/>
</dbReference>
<dbReference type="GO" id="GO:0016887">
    <property type="term" value="F:ATP hydrolysis activity"/>
    <property type="evidence" value="ECO:0007669"/>
    <property type="project" value="InterPro"/>
</dbReference>
<dbReference type="GO" id="GO:0008564">
    <property type="term" value="F:protein-exporting ATPase activity"/>
    <property type="evidence" value="ECO:0007669"/>
    <property type="project" value="UniProtKB-EC"/>
</dbReference>
<dbReference type="Pfam" id="PF00006">
    <property type="entry name" value="ATP-synt_ab"/>
    <property type="match status" value="1"/>
</dbReference>
<dbReference type="EC" id="7.1.2.2" evidence="3"/>
<keyword evidence="18" id="KW-0966">Cell projection</keyword>
<evidence type="ECO:0000256" key="9">
    <source>
        <dbReference type="ARBA" id="ARBA00022795"/>
    </source>
</evidence>
<keyword evidence="7" id="KW-0547">Nucleotide-binding</keyword>
<dbReference type="PANTHER" id="PTHR15184">
    <property type="entry name" value="ATP SYNTHASE"/>
    <property type="match status" value="1"/>
</dbReference>
<reference evidence="18 19" key="1">
    <citation type="submission" date="2019-06" db="EMBL/GenBank/DDBJ databases">
        <title>Whole genome sequence for Cellvibrionaceae sp. R142.</title>
        <authorList>
            <person name="Wang G."/>
        </authorList>
    </citation>
    <scope>NUCLEOTIDE SEQUENCE [LARGE SCALE GENOMIC DNA]</scope>
    <source>
        <strain evidence="18 19">R142</strain>
    </source>
</reference>
<keyword evidence="14" id="KW-1006">Bacterial flagellum protein export</keyword>
<dbReference type="GO" id="GO:0005737">
    <property type="term" value="C:cytoplasm"/>
    <property type="evidence" value="ECO:0007669"/>
    <property type="project" value="UniProtKB-SubCell"/>
</dbReference>
<keyword evidence="10" id="KW-0067">ATP-binding</keyword>
<keyword evidence="6" id="KW-0963">Cytoplasm</keyword>
<dbReference type="AlphaFoldDB" id="A0A545U3Y5"/>
<dbReference type="EMBL" id="VHSG01000006">
    <property type="protein sequence ID" value="TQV84166.1"/>
    <property type="molecule type" value="Genomic_DNA"/>
</dbReference>
<protein>
    <recommendedName>
        <fullName evidence="4">Flagellum-specific ATP synthase</fullName>
        <ecNumber evidence="3">7.1.2.2</ecNumber>
    </recommendedName>
</protein>
<dbReference type="InterPro" id="IPR020005">
    <property type="entry name" value="FliI_clade1"/>
</dbReference>
<evidence type="ECO:0000256" key="16">
    <source>
        <dbReference type="ARBA" id="ARBA00034006"/>
    </source>
</evidence>
<evidence type="ECO:0000256" key="6">
    <source>
        <dbReference type="ARBA" id="ARBA00022490"/>
    </source>
</evidence>
<evidence type="ECO:0000256" key="5">
    <source>
        <dbReference type="ARBA" id="ARBA00022448"/>
    </source>
</evidence>
<dbReference type="NCBIfam" id="TIGR01026">
    <property type="entry name" value="fliI_yscN"/>
    <property type="match status" value="1"/>
</dbReference>
<dbReference type="Gene3D" id="3.40.50.12240">
    <property type="match status" value="1"/>
</dbReference>
<dbReference type="PANTHER" id="PTHR15184:SF81">
    <property type="entry name" value="FLAGELLUM-SPECIFIC ATP SYNTHASE"/>
    <property type="match status" value="1"/>
</dbReference>
<dbReference type="GO" id="GO:0044780">
    <property type="term" value="P:bacterial-type flagellum assembly"/>
    <property type="evidence" value="ECO:0007669"/>
    <property type="project" value="InterPro"/>
</dbReference>
<dbReference type="CDD" id="cd01136">
    <property type="entry name" value="ATPase_flagellum-secretory_path_III"/>
    <property type="match status" value="1"/>
</dbReference>
<evidence type="ECO:0000256" key="11">
    <source>
        <dbReference type="ARBA" id="ARBA00022927"/>
    </source>
</evidence>
<accession>A0A545U3Y5</accession>
<evidence type="ECO:0000256" key="10">
    <source>
        <dbReference type="ARBA" id="ARBA00022840"/>
    </source>
</evidence>
<evidence type="ECO:0000259" key="17">
    <source>
        <dbReference type="SMART" id="SM00382"/>
    </source>
</evidence>
<keyword evidence="11" id="KW-0653">Protein transport</keyword>
<feature type="domain" description="AAA+ ATPase" evidence="17">
    <location>
        <begin position="164"/>
        <end position="347"/>
    </location>
</feature>
<keyword evidence="12" id="KW-1278">Translocase</keyword>
<dbReference type="GO" id="GO:0030254">
    <property type="term" value="P:protein secretion by the type III secretion system"/>
    <property type="evidence" value="ECO:0007669"/>
    <property type="project" value="InterPro"/>
</dbReference>
<comment type="subcellular location">
    <subcellularLocation>
        <location evidence="1">Cytoplasm</location>
    </subcellularLocation>
</comment>
<evidence type="ECO:0000313" key="19">
    <source>
        <dbReference type="Proteomes" id="UP000319732"/>
    </source>
</evidence>
<evidence type="ECO:0000256" key="8">
    <source>
        <dbReference type="ARBA" id="ARBA00022781"/>
    </source>
</evidence>
<dbReference type="OrthoDB" id="9148544at2"/>
<dbReference type="PROSITE" id="PS00152">
    <property type="entry name" value="ATPASE_ALPHA_BETA"/>
    <property type="match status" value="1"/>
</dbReference>
<keyword evidence="18" id="KW-0282">Flagellum</keyword>
<keyword evidence="5" id="KW-0813">Transport</keyword>
<evidence type="ECO:0000256" key="1">
    <source>
        <dbReference type="ARBA" id="ARBA00004496"/>
    </source>
</evidence>
<keyword evidence="15" id="KW-0066">ATP synthesis</keyword>
<gene>
    <name evidence="18" type="primary">fliI</name>
    <name evidence="18" type="ORF">FKG94_05750</name>
</gene>
<sequence length="460" mass="49634">MSQPRHTLLERLRRYQPDHIAAVESEAQGRLTRLVGMTLEAVGLNVSVGHQCEVISTDQRRIEAEVVGFAGEKVFLMPIQRIDGVSPGARVMPVARQRGMRIGAGLLGRVIDGLGEPLDGRGPITGENFLEFAPERINPLHRHPISEPLDVGIRAINTLLTVGRGQRLGLFAGSGVGKSVLMGMMTRFTTADIVIVGLVGERGREVKEFIDHILGPQGLSRSVVVAAPADDAPLMRLRASQLATRIAEHFRDAGKNVLLLMDSLTRYAQAQREVSLAIGEPPATKGYPPSVFAKIPQLVERAGNAAAGEGSITAFYTVLTEGDDLQDPIADAARAILDGHVVLSRRLAEEGIYPAVDIEASISRAMPNVVAESHLGHAQRFKQLLARYEQNRDLINIGAYTPGADPDTDAALERISHLKAFIRQGLDHPVSFADGLRQLETVIMPGPATQVRPPPGSEEA</sequence>
<dbReference type="InterPro" id="IPR020003">
    <property type="entry name" value="ATPase_a/bsu_AS"/>
</dbReference>
<dbReference type="CDD" id="cd18117">
    <property type="entry name" value="ATP-synt_flagellum-secretory_path_III_N"/>
    <property type="match status" value="1"/>
</dbReference>
<evidence type="ECO:0000256" key="14">
    <source>
        <dbReference type="ARBA" id="ARBA00023225"/>
    </source>
</evidence>
<evidence type="ECO:0000313" key="18">
    <source>
        <dbReference type="EMBL" id="TQV84166.1"/>
    </source>
</evidence>
<evidence type="ECO:0000256" key="13">
    <source>
        <dbReference type="ARBA" id="ARBA00023065"/>
    </source>
</evidence>
<comment type="catalytic activity">
    <reaction evidence="16">
        <text>ATP + H2O + cellular proteinSide 1 = ADP + phosphate + cellular proteinSide 2.</text>
        <dbReference type="EC" id="7.4.2.8"/>
    </reaction>
</comment>
<dbReference type="SMART" id="SM00382">
    <property type="entry name" value="AAA"/>
    <property type="match status" value="1"/>
</dbReference>
<dbReference type="SUPFAM" id="SSF52540">
    <property type="entry name" value="P-loop containing nucleoside triphosphate hydrolases"/>
    <property type="match status" value="1"/>
</dbReference>
<dbReference type="NCBIfam" id="TIGR03496">
    <property type="entry name" value="FliI_clade1"/>
    <property type="match status" value="1"/>
</dbReference>
<organism evidence="18 19">
    <name type="scientific">Exilibacterium tricleocarpae</name>
    <dbReference type="NCBI Taxonomy" id="2591008"/>
    <lineage>
        <taxon>Bacteria</taxon>
        <taxon>Pseudomonadati</taxon>
        <taxon>Pseudomonadota</taxon>
        <taxon>Gammaproteobacteria</taxon>
        <taxon>Cellvibrionales</taxon>
        <taxon>Cellvibrionaceae</taxon>
        <taxon>Exilibacterium</taxon>
    </lineage>
</organism>
<evidence type="ECO:0000256" key="7">
    <source>
        <dbReference type="ARBA" id="ARBA00022741"/>
    </source>
</evidence>
<comment type="caution">
    <text evidence="18">The sequence shown here is derived from an EMBL/GenBank/DDBJ whole genome shotgun (WGS) entry which is preliminary data.</text>
</comment>
<dbReference type="GO" id="GO:0030257">
    <property type="term" value="C:type III protein secretion system complex"/>
    <property type="evidence" value="ECO:0007669"/>
    <property type="project" value="InterPro"/>
</dbReference>
<dbReference type="FunFam" id="3.40.50.12240:FF:000002">
    <property type="entry name" value="Flagellum-specific ATP synthase FliI"/>
    <property type="match status" value="1"/>
</dbReference>
<proteinExistence type="inferred from homology"/>
<dbReference type="GO" id="GO:0005524">
    <property type="term" value="F:ATP binding"/>
    <property type="evidence" value="ECO:0007669"/>
    <property type="project" value="UniProtKB-KW"/>
</dbReference>
<dbReference type="Pfam" id="PF18269">
    <property type="entry name" value="T3SS_ATPase_C"/>
    <property type="match status" value="1"/>
</dbReference>
<keyword evidence="18" id="KW-0969">Cilium</keyword>
<name>A0A545U3Y5_9GAMM</name>
<dbReference type="GO" id="GO:0046933">
    <property type="term" value="F:proton-transporting ATP synthase activity, rotational mechanism"/>
    <property type="evidence" value="ECO:0007669"/>
    <property type="project" value="TreeGrafter"/>
</dbReference>
<dbReference type="RefSeq" id="WP_142903246.1">
    <property type="nucleotide sequence ID" value="NZ_ML660089.1"/>
</dbReference>
<evidence type="ECO:0000256" key="12">
    <source>
        <dbReference type="ARBA" id="ARBA00022967"/>
    </source>
</evidence>